<feature type="compositionally biased region" description="Acidic residues" evidence="1">
    <location>
        <begin position="108"/>
        <end position="120"/>
    </location>
</feature>
<feature type="region of interest" description="Disordered" evidence="1">
    <location>
        <begin position="38"/>
        <end position="59"/>
    </location>
</feature>
<keyword evidence="3" id="KW-1185">Reference proteome</keyword>
<protein>
    <submittedName>
        <fullName evidence="2">Uncharacterized protein</fullName>
    </submittedName>
</protein>
<name>A6FXI0_9BACT</name>
<dbReference type="RefSeq" id="WP_006969179.1">
    <property type="nucleotide sequence ID" value="NZ_ABCS01000002.1"/>
</dbReference>
<comment type="caution">
    <text evidence="2">The sequence shown here is derived from an EMBL/GenBank/DDBJ whole genome shotgun (WGS) entry which is preliminary data.</text>
</comment>
<reference evidence="2 3" key="1">
    <citation type="submission" date="2007-06" db="EMBL/GenBank/DDBJ databases">
        <authorList>
            <person name="Shimkets L."/>
            <person name="Ferriera S."/>
            <person name="Johnson J."/>
            <person name="Kravitz S."/>
            <person name="Beeson K."/>
            <person name="Sutton G."/>
            <person name="Rogers Y.-H."/>
            <person name="Friedman R."/>
            <person name="Frazier M."/>
            <person name="Venter J.C."/>
        </authorList>
    </citation>
    <scope>NUCLEOTIDE SEQUENCE [LARGE SCALE GENOMIC DNA]</scope>
    <source>
        <strain evidence="2 3">SIR-1</strain>
    </source>
</reference>
<evidence type="ECO:0000313" key="2">
    <source>
        <dbReference type="EMBL" id="EDM81568.1"/>
    </source>
</evidence>
<sequence>MRGVGRPLIALLGGFSSSAIYRILQRLVMVLETAVVGSEATKSDAKGKPRDPALGAETDAERAAVASNLVKLQRLAASGASAAQMQAALSRLAADVLQGDVSTPSTNDEADDEAADSEAG</sequence>
<organism evidence="2 3">
    <name type="scientific">Plesiocystis pacifica SIR-1</name>
    <dbReference type="NCBI Taxonomy" id="391625"/>
    <lineage>
        <taxon>Bacteria</taxon>
        <taxon>Pseudomonadati</taxon>
        <taxon>Myxococcota</taxon>
        <taxon>Polyangia</taxon>
        <taxon>Nannocystales</taxon>
        <taxon>Nannocystaceae</taxon>
        <taxon>Plesiocystis</taxon>
    </lineage>
</organism>
<dbReference type="STRING" id="391625.PPSIR1_21664"/>
<feature type="compositionally biased region" description="Basic and acidic residues" evidence="1">
    <location>
        <begin position="41"/>
        <end position="51"/>
    </location>
</feature>
<evidence type="ECO:0000256" key="1">
    <source>
        <dbReference type="SAM" id="MobiDB-lite"/>
    </source>
</evidence>
<proteinExistence type="predicted"/>
<dbReference type="Proteomes" id="UP000005801">
    <property type="component" value="Unassembled WGS sequence"/>
</dbReference>
<evidence type="ECO:0000313" key="3">
    <source>
        <dbReference type="Proteomes" id="UP000005801"/>
    </source>
</evidence>
<accession>A6FXI0</accession>
<dbReference type="AlphaFoldDB" id="A6FXI0"/>
<dbReference type="EMBL" id="ABCS01000002">
    <property type="protein sequence ID" value="EDM81568.1"/>
    <property type="molecule type" value="Genomic_DNA"/>
</dbReference>
<dbReference type="OrthoDB" id="982725at2"/>
<feature type="region of interest" description="Disordered" evidence="1">
    <location>
        <begin position="100"/>
        <end position="120"/>
    </location>
</feature>
<gene>
    <name evidence="2" type="ORF">PPSIR1_21664</name>
</gene>